<feature type="transmembrane region" description="Helical" evidence="6">
    <location>
        <begin position="286"/>
        <end position="304"/>
    </location>
</feature>
<dbReference type="InterPro" id="IPR007632">
    <property type="entry name" value="Anoctamin"/>
</dbReference>
<dbReference type="GO" id="GO:0032541">
    <property type="term" value="C:cortical endoplasmic reticulum"/>
    <property type="evidence" value="ECO:0007669"/>
    <property type="project" value="TreeGrafter"/>
</dbReference>
<dbReference type="GO" id="GO:0016020">
    <property type="term" value="C:membrane"/>
    <property type="evidence" value="ECO:0007669"/>
    <property type="project" value="UniProtKB-SubCell"/>
</dbReference>
<dbReference type="OrthoDB" id="296386at2759"/>
<feature type="compositionally biased region" description="Low complexity" evidence="5">
    <location>
        <begin position="32"/>
        <end position="50"/>
    </location>
</feature>
<dbReference type="RefSeq" id="XP_025347523.1">
    <property type="nucleotide sequence ID" value="XM_025492634.1"/>
</dbReference>
<evidence type="ECO:0000313" key="10">
    <source>
        <dbReference type="Proteomes" id="UP000245942"/>
    </source>
</evidence>
<evidence type="ECO:0000259" key="7">
    <source>
        <dbReference type="Pfam" id="PF04547"/>
    </source>
</evidence>
<dbReference type="STRING" id="1684307.A0A316U7N0"/>
<evidence type="ECO:0000313" key="9">
    <source>
        <dbReference type="EMBL" id="PWN20363.1"/>
    </source>
</evidence>
<proteinExistence type="predicted"/>
<evidence type="ECO:0000256" key="3">
    <source>
        <dbReference type="ARBA" id="ARBA00022989"/>
    </source>
</evidence>
<dbReference type="EMBL" id="KZ819328">
    <property type="protein sequence ID" value="PWN20363.1"/>
    <property type="molecule type" value="Genomic_DNA"/>
</dbReference>
<sequence>MNNVVAPRPPEKDKPSNAMGSAPQTGNAGYQSSTGNSAPSAGASPASDSSQPEVDFVLVFEAVPKRYQKVGKVPSAQKSAIAREYEMLVERIEDVGLQVTSREGKPKSGQVLLFVRGNDSALVKIGKEENLIDYLHGVRTPFEPASSSLGRTSSLGKGGAHSLAISQFSPADRLRHIYTLLTLPATPATSDGITRRGAGLTVRSEEFPHLVDISPLHDEEYNTSWLKKWGSSNSVLSISISDLDDIRRHFGEQIAFYFGFLLYYFQSLASAAAIGGAFWLTGSPYHPIYSLALVCWACFFVESWRIKERKLAVRWGTLGCGEVDTRRLGFKAYKKETDKVTGEEVEVFEWWRRELRIAGSIPAIIFFAGLLGLTLTTMFIVEVFVARLYDGPGKKAVPLIPTALFSICVPQIMAAWQATAGSLTSWENHFSQRGHDWSMTVKMFALQAFVAYGALTLSAFVYIPFGQALMDHIVSQGYFAKSIAEAVSSGNLQLRSDGGLQFEINPDRMHSQLFAVLTTSQAINAFTEIGLPFILRKVAQWRTGESNAKASGAATPQTQGGANEGERKFLQKVFSELDLPAYDTFGDYAEMATQFGYITLWSVIWPLAPLGGLINNFFELRGDALKVCLNTRRPVPLRTDSVGPWLEILGFIAWLAAMSNSALVYLYQRSPHSHLPGHSAYEATMRTHLHPGGGVDGFNATAAATNYFTSSDSSPSSPLSFSRFLPSFLPTSGASGAMVAALLVALASEHGYALVRTSIRHVLERVLWRGSDEEVTLKRREWEAKREAVGKARLNEGEMNENVQKRGEREVHKEGFWSSEHDVGLNVIMGKTE</sequence>
<evidence type="ECO:0000256" key="1">
    <source>
        <dbReference type="ARBA" id="ARBA00004141"/>
    </source>
</evidence>
<feature type="transmembrane region" description="Helical" evidence="6">
    <location>
        <begin position="444"/>
        <end position="465"/>
    </location>
</feature>
<feature type="domain" description="Anoctamin transmembrane" evidence="7">
    <location>
        <begin position="246"/>
        <end position="766"/>
    </location>
</feature>
<evidence type="ECO:0000256" key="4">
    <source>
        <dbReference type="ARBA" id="ARBA00023136"/>
    </source>
</evidence>
<keyword evidence="2 6" id="KW-0812">Transmembrane</keyword>
<evidence type="ECO:0000256" key="6">
    <source>
        <dbReference type="SAM" id="Phobius"/>
    </source>
</evidence>
<accession>A0A316U7N0</accession>
<keyword evidence="3 6" id="KW-1133">Transmembrane helix</keyword>
<dbReference type="Pfam" id="PF20877">
    <property type="entry name" value="Anoctamin_N"/>
    <property type="match status" value="1"/>
</dbReference>
<feature type="region of interest" description="Disordered" evidence="5">
    <location>
        <begin position="1"/>
        <end position="51"/>
    </location>
</feature>
<dbReference type="Pfam" id="PF04547">
    <property type="entry name" value="Anoctamin"/>
    <property type="match status" value="1"/>
</dbReference>
<dbReference type="GO" id="GO:0005254">
    <property type="term" value="F:chloride channel activity"/>
    <property type="evidence" value="ECO:0007669"/>
    <property type="project" value="TreeGrafter"/>
</dbReference>
<feature type="transmembrane region" description="Helical" evidence="6">
    <location>
        <begin position="254"/>
        <end position="280"/>
    </location>
</feature>
<dbReference type="InterPro" id="IPR049456">
    <property type="entry name" value="Anoctamin_N_fung"/>
</dbReference>
<evidence type="ECO:0000256" key="5">
    <source>
        <dbReference type="SAM" id="MobiDB-lite"/>
    </source>
</evidence>
<dbReference type="Proteomes" id="UP000245942">
    <property type="component" value="Unassembled WGS sequence"/>
</dbReference>
<evidence type="ECO:0000256" key="2">
    <source>
        <dbReference type="ARBA" id="ARBA00022692"/>
    </source>
</evidence>
<dbReference type="GeneID" id="37014368"/>
<feature type="transmembrane region" description="Helical" evidence="6">
    <location>
        <begin position="648"/>
        <end position="667"/>
    </location>
</feature>
<dbReference type="PANTHER" id="PTHR12308:SF73">
    <property type="entry name" value="ANOCTAMIN"/>
    <property type="match status" value="1"/>
</dbReference>
<comment type="subcellular location">
    <subcellularLocation>
        <location evidence="1">Membrane</location>
        <topology evidence="1">Multi-pass membrane protein</topology>
    </subcellularLocation>
</comment>
<dbReference type="InterPro" id="IPR049452">
    <property type="entry name" value="Anoctamin_TM"/>
</dbReference>
<keyword evidence="10" id="KW-1185">Reference proteome</keyword>
<evidence type="ECO:0000259" key="8">
    <source>
        <dbReference type="Pfam" id="PF20877"/>
    </source>
</evidence>
<gene>
    <name evidence="9" type="ORF">BCV69DRAFT_283234</name>
</gene>
<name>A0A316U7N0_9BASI</name>
<feature type="compositionally biased region" description="Polar residues" evidence="5">
    <location>
        <begin position="18"/>
        <end position="31"/>
    </location>
</feature>
<dbReference type="AlphaFoldDB" id="A0A316U7N0"/>
<reference evidence="9 10" key="1">
    <citation type="journal article" date="2018" name="Mol. Biol. Evol.">
        <title>Broad Genomic Sampling Reveals a Smut Pathogenic Ancestry of the Fungal Clade Ustilaginomycotina.</title>
        <authorList>
            <person name="Kijpornyongpan T."/>
            <person name="Mondo S.J."/>
            <person name="Barry K."/>
            <person name="Sandor L."/>
            <person name="Lee J."/>
            <person name="Lipzen A."/>
            <person name="Pangilinan J."/>
            <person name="LaButti K."/>
            <person name="Hainaut M."/>
            <person name="Henrissat B."/>
            <person name="Grigoriev I.V."/>
            <person name="Spatafora J.W."/>
            <person name="Aime M.C."/>
        </authorList>
    </citation>
    <scope>NUCLEOTIDE SEQUENCE [LARGE SCALE GENOMIC DNA]</scope>
    <source>
        <strain evidence="9 10">MCA 4718</strain>
    </source>
</reference>
<keyword evidence="4 6" id="KW-0472">Membrane</keyword>
<protein>
    <submittedName>
        <fullName evidence="9">DUF590-domain-containing protein</fullName>
    </submittedName>
</protein>
<organism evidence="9 10">
    <name type="scientific">Pseudomicrostroma glucosiphilum</name>
    <dbReference type="NCBI Taxonomy" id="1684307"/>
    <lineage>
        <taxon>Eukaryota</taxon>
        <taxon>Fungi</taxon>
        <taxon>Dikarya</taxon>
        <taxon>Basidiomycota</taxon>
        <taxon>Ustilaginomycotina</taxon>
        <taxon>Exobasidiomycetes</taxon>
        <taxon>Microstromatales</taxon>
        <taxon>Microstromatales incertae sedis</taxon>
        <taxon>Pseudomicrostroma</taxon>
    </lineage>
</organism>
<feature type="domain" description="Anoctamin alpha-beta plait" evidence="8">
    <location>
        <begin position="53"/>
        <end position="206"/>
    </location>
</feature>
<dbReference type="PANTHER" id="PTHR12308">
    <property type="entry name" value="ANOCTAMIN"/>
    <property type="match status" value="1"/>
</dbReference>
<feature type="transmembrane region" description="Helical" evidence="6">
    <location>
        <begin position="361"/>
        <end position="386"/>
    </location>
</feature>